<keyword evidence="1" id="KW-0004">4Fe-4S</keyword>
<dbReference type="Gene3D" id="1.10.340.30">
    <property type="entry name" value="Hypothetical protein, domain 2"/>
    <property type="match status" value="1"/>
</dbReference>
<dbReference type="InterPro" id="IPR023170">
    <property type="entry name" value="HhH_base_excis_C"/>
</dbReference>
<dbReference type="GO" id="GO:0004519">
    <property type="term" value="F:endonuclease activity"/>
    <property type="evidence" value="ECO:0007669"/>
    <property type="project" value="UniProtKB-KW"/>
</dbReference>
<dbReference type="Gene3D" id="1.10.1670.10">
    <property type="entry name" value="Helix-hairpin-Helix base-excision DNA repair enzymes (C-terminal)"/>
    <property type="match status" value="1"/>
</dbReference>
<evidence type="ECO:0000256" key="1">
    <source>
        <dbReference type="ARBA" id="ARBA00022485"/>
    </source>
</evidence>
<dbReference type="GO" id="GO:0046872">
    <property type="term" value="F:metal ion binding"/>
    <property type="evidence" value="ECO:0007669"/>
    <property type="project" value="UniProtKB-KW"/>
</dbReference>
<dbReference type="InterPro" id="IPR011257">
    <property type="entry name" value="DNA_glycosylase"/>
</dbReference>
<feature type="domain" description="HhH-GPD" evidence="5">
    <location>
        <begin position="35"/>
        <end position="191"/>
    </location>
</feature>
<dbReference type="Pfam" id="PF00730">
    <property type="entry name" value="HhH-GPD"/>
    <property type="match status" value="1"/>
</dbReference>
<organism evidence="6 7">
    <name type="scientific">Schleiferilactobacillus harbinensis</name>
    <dbReference type="NCBI Taxonomy" id="304207"/>
    <lineage>
        <taxon>Bacteria</taxon>
        <taxon>Bacillati</taxon>
        <taxon>Bacillota</taxon>
        <taxon>Bacilli</taxon>
        <taxon>Lactobacillales</taxon>
        <taxon>Lactobacillaceae</taxon>
        <taxon>Schleiferilactobacillus</taxon>
    </lineage>
</organism>
<dbReference type="PIRSF" id="PIRSF001435">
    <property type="entry name" value="Nth"/>
    <property type="match status" value="1"/>
</dbReference>
<keyword evidence="6" id="KW-0255">Endonuclease</keyword>
<evidence type="ECO:0000256" key="3">
    <source>
        <dbReference type="ARBA" id="ARBA00023004"/>
    </source>
</evidence>
<keyword evidence="3" id="KW-0408">Iron</keyword>
<dbReference type="PANTHER" id="PTHR10359:SF19">
    <property type="entry name" value="DNA REPAIR GLYCOSYLASE MJ1434-RELATED"/>
    <property type="match status" value="1"/>
</dbReference>
<proteinExistence type="predicted"/>
<dbReference type="RefSeq" id="WP_152261704.1">
    <property type="nucleotide sequence ID" value="NZ_CP045143.1"/>
</dbReference>
<sequence>MTAPWRIVFDNLAAHYGPQHWWQEDQLGDWLMMVLVQQTNARNVALAMNNLQDVLSVDQLLALTPEELAERIRPARFNLQKTAHLRGLLTWFKEAGGDFAAISARPVDQLRAQLLALKGIGPETADVMLMYTFGKKTFVGDEYARRLSQRIGLGVYKTYAAMHDALQPFAETLTLNEARELHALIDEHGKTQIGHPYDDSFLTTPAVPADQWPVQAVQKDGPHGYPQLGGKIPAKRI</sequence>
<dbReference type="GO" id="GO:0006284">
    <property type="term" value="P:base-excision repair"/>
    <property type="evidence" value="ECO:0007669"/>
    <property type="project" value="InterPro"/>
</dbReference>
<reference evidence="6 7" key="1">
    <citation type="submission" date="2019-10" db="EMBL/GenBank/DDBJ databases">
        <title>The completed genome of Lactobacillus harbinensis M1.</title>
        <authorList>
            <person name="Zheng Y."/>
        </authorList>
    </citation>
    <scope>NUCLEOTIDE SEQUENCE [LARGE SCALE GENOMIC DNA]</scope>
    <source>
        <strain evidence="6 7">M1</strain>
    </source>
</reference>
<keyword evidence="6" id="KW-0378">Hydrolase</keyword>
<keyword evidence="6" id="KW-0540">Nuclease</keyword>
<dbReference type="KEGG" id="lhb:D1010_17675"/>
<dbReference type="EMBL" id="CP045143">
    <property type="protein sequence ID" value="QFR25066.1"/>
    <property type="molecule type" value="Genomic_DNA"/>
</dbReference>
<protein>
    <submittedName>
        <fullName evidence="6">Endonuclease III</fullName>
    </submittedName>
</protein>
<dbReference type="PANTHER" id="PTHR10359">
    <property type="entry name" value="A/G-SPECIFIC ADENINE GLYCOSYLASE/ENDONUCLEASE III"/>
    <property type="match status" value="1"/>
</dbReference>
<evidence type="ECO:0000256" key="2">
    <source>
        <dbReference type="ARBA" id="ARBA00022723"/>
    </source>
</evidence>
<keyword evidence="2" id="KW-0479">Metal-binding</keyword>
<evidence type="ECO:0000259" key="5">
    <source>
        <dbReference type="SMART" id="SM00478"/>
    </source>
</evidence>
<dbReference type="CDD" id="cd00056">
    <property type="entry name" value="ENDO3c"/>
    <property type="match status" value="1"/>
</dbReference>
<evidence type="ECO:0000313" key="7">
    <source>
        <dbReference type="Proteomes" id="UP000326779"/>
    </source>
</evidence>
<dbReference type="SUPFAM" id="SSF48150">
    <property type="entry name" value="DNA-glycosylase"/>
    <property type="match status" value="1"/>
</dbReference>
<name>A0A5P8M961_9LACO</name>
<dbReference type="GO" id="GO:0051539">
    <property type="term" value="F:4 iron, 4 sulfur cluster binding"/>
    <property type="evidence" value="ECO:0007669"/>
    <property type="project" value="UniProtKB-KW"/>
</dbReference>
<accession>A0A5P8M961</accession>
<gene>
    <name evidence="6" type="ORF">D1010_17675</name>
</gene>
<evidence type="ECO:0000313" key="6">
    <source>
        <dbReference type="EMBL" id="QFR25066.1"/>
    </source>
</evidence>
<dbReference type="Proteomes" id="UP000326779">
    <property type="component" value="Chromosome"/>
</dbReference>
<dbReference type="InterPro" id="IPR003265">
    <property type="entry name" value="HhH-GPD_domain"/>
</dbReference>
<evidence type="ECO:0000256" key="4">
    <source>
        <dbReference type="ARBA" id="ARBA00023014"/>
    </source>
</evidence>
<dbReference type="SMART" id="SM00478">
    <property type="entry name" value="ENDO3c"/>
    <property type="match status" value="1"/>
</dbReference>
<dbReference type="AlphaFoldDB" id="A0A5P8M961"/>
<keyword evidence="4" id="KW-0411">Iron-sulfur</keyword>